<feature type="transmembrane region" description="Helical" evidence="5">
    <location>
        <begin position="21"/>
        <end position="41"/>
    </location>
</feature>
<evidence type="ECO:0000256" key="3">
    <source>
        <dbReference type="ARBA" id="ARBA00022989"/>
    </source>
</evidence>
<dbReference type="EMBL" id="AP018174">
    <property type="protein sequence ID" value="BAY14604.1"/>
    <property type="molecule type" value="Genomic_DNA"/>
</dbReference>
<reference evidence="7 8" key="1">
    <citation type="submission" date="2017-06" db="EMBL/GenBank/DDBJ databases">
        <title>Genome sequencing of cyanobaciteial culture collection at National Institute for Environmental Studies (NIES).</title>
        <authorList>
            <person name="Hirose Y."/>
            <person name="Shimura Y."/>
            <person name="Fujisawa T."/>
            <person name="Nakamura Y."/>
            <person name="Kawachi M."/>
        </authorList>
    </citation>
    <scope>NUCLEOTIDE SEQUENCE [LARGE SCALE GENOMIC DNA]</scope>
    <source>
        <strain evidence="7 8">NIES-21</strain>
    </source>
</reference>
<evidence type="ECO:0000313" key="8">
    <source>
        <dbReference type="Proteomes" id="UP000218287"/>
    </source>
</evidence>
<evidence type="ECO:0000313" key="7">
    <source>
        <dbReference type="EMBL" id="BAY14604.1"/>
    </source>
</evidence>
<evidence type="ECO:0000256" key="5">
    <source>
        <dbReference type="SAM" id="Phobius"/>
    </source>
</evidence>
<organism evidence="7 8">
    <name type="scientific">Anabaenopsis circularis NIES-21</name>
    <dbReference type="NCBI Taxonomy" id="1085406"/>
    <lineage>
        <taxon>Bacteria</taxon>
        <taxon>Bacillati</taxon>
        <taxon>Cyanobacteriota</taxon>
        <taxon>Cyanophyceae</taxon>
        <taxon>Nostocales</taxon>
        <taxon>Nodulariaceae</taxon>
        <taxon>Anabaenopsis</taxon>
    </lineage>
</organism>
<keyword evidence="8" id="KW-1185">Reference proteome</keyword>
<evidence type="ECO:0000256" key="2">
    <source>
        <dbReference type="ARBA" id="ARBA00022692"/>
    </source>
</evidence>
<protein>
    <recommendedName>
        <fullName evidence="6">DUF1232 domain-containing protein</fullName>
    </recommendedName>
</protein>
<evidence type="ECO:0000256" key="1">
    <source>
        <dbReference type="ARBA" id="ARBA00004127"/>
    </source>
</evidence>
<evidence type="ECO:0000256" key="4">
    <source>
        <dbReference type="ARBA" id="ARBA00023136"/>
    </source>
</evidence>
<feature type="domain" description="DUF1232" evidence="6">
    <location>
        <begin position="22"/>
        <end position="58"/>
    </location>
</feature>
<keyword evidence="3 5" id="KW-1133">Transmembrane helix</keyword>
<name>A0A1Z4GAR5_9CYAN</name>
<dbReference type="OrthoDB" id="573033at2"/>
<dbReference type="Proteomes" id="UP000218287">
    <property type="component" value="Chromosome"/>
</dbReference>
<comment type="subcellular location">
    <subcellularLocation>
        <location evidence="1">Endomembrane system</location>
        <topology evidence="1">Multi-pass membrane protein</topology>
    </subcellularLocation>
</comment>
<dbReference type="AlphaFoldDB" id="A0A1Z4GAR5"/>
<sequence>MKFSIEAVYNWYRNLIRNPKYRWWVILGTLVYFVSPIDLVPDIFPIVGEIDDVLLMTLLVTEVSGLVIEGWKARKGVETTVNTANTVYTSEDAASGAKTVDVDAVSVK</sequence>
<proteinExistence type="predicted"/>
<accession>A0A1Z4GAR5</accession>
<dbReference type="Pfam" id="PF06803">
    <property type="entry name" value="DUF1232"/>
    <property type="match status" value="1"/>
</dbReference>
<gene>
    <name evidence="7" type="ORF">NIES21_03610</name>
</gene>
<evidence type="ECO:0000259" key="6">
    <source>
        <dbReference type="Pfam" id="PF06803"/>
    </source>
</evidence>
<dbReference type="InterPro" id="IPR010652">
    <property type="entry name" value="DUF1232"/>
</dbReference>
<keyword evidence="2 5" id="KW-0812">Transmembrane</keyword>
<dbReference type="GO" id="GO:0012505">
    <property type="term" value="C:endomembrane system"/>
    <property type="evidence" value="ECO:0007669"/>
    <property type="project" value="UniProtKB-SubCell"/>
</dbReference>
<keyword evidence="4 5" id="KW-0472">Membrane</keyword>